<accession>A0A345BZ37</accession>
<evidence type="ECO:0008006" key="3">
    <source>
        <dbReference type="Google" id="ProtNLM"/>
    </source>
</evidence>
<dbReference type="Proteomes" id="UP000252100">
    <property type="component" value="Chromosome"/>
</dbReference>
<reference evidence="1 2" key="1">
    <citation type="journal article" date="2018" name="J. Microbiol.">
        <title>Salicibibacter kimchii gen. nov., sp. nov., a moderately halophilic and alkalitolerant bacterium in the family Bacillaceae, isolated from kimchi.</title>
        <authorList>
            <person name="Jang J.Y."/>
            <person name="Oh Y.J."/>
            <person name="Lim S.K."/>
            <person name="Park H.K."/>
            <person name="Lee C."/>
            <person name="Kim J.Y."/>
            <person name="Lee M.A."/>
            <person name="Choi H.J."/>
        </authorList>
    </citation>
    <scope>NUCLEOTIDE SEQUENCE [LARGE SCALE GENOMIC DNA]</scope>
    <source>
        <strain evidence="1 2">NKC1-1</strain>
    </source>
</reference>
<organism evidence="1 2">
    <name type="scientific">Salicibibacter kimchii</name>
    <dbReference type="NCBI Taxonomy" id="2099786"/>
    <lineage>
        <taxon>Bacteria</taxon>
        <taxon>Bacillati</taxon>
        <taxon>Bacillota</taxon>
        <taxon>Bacilli</taxon>
        <taxon>Bacillales</taxon>
        <taxon>Bacillaceae</taxon>
        <taxon>Salicibibacter</taxon>
    </lineage>
</organism>
<gene>
    <name evidence="1" type="ORF">DT065_09455</name>
</gene>
<keyword evidence="2" id="KW-1185">Reference proteome</keyword>
<dbReference type="AlphaFoldDB" id="A0A345BZ37"/>
<sequence length="168" mass="19598">MAKMILFSLFGMFLLAACDETGEGELLEYIHGPHAEYRYIEEDLTMMYDEYQTAADLGDEEEMFSIIVNDLQPQIELMNNYLHDIKLSHKDNQDLHSMLLAEAEYYLAALNVEEEAFIAAIEEEDDERAAELFQERDVYYEQAYEQSLLFQTRMDVLLQRHEISAEGS</sequence>
<dbReference type="RefSeq" id="WP_114372804.1">
    <property type="nucleotide sequence ID" value="NZ_CP031092.1"/>
</dbReference>
<dbReference type="PROSITE" id="PS51257">
    <property type="entry name" value="PROKAR_LIPOPROTEIN"/>
    <property type="match status" value="1"/>
</dbReference>
<evidence type="ECO:0000313" key="2">
    <source>
        <dbReference type="Proteomes" id="UP000252100"/>
    </source>
</evidence>
<name>A0A345BZ37_9BACI</name>
<dbReference type="OrthoDB" id="6117067at2"/>
<evidence type="ECO:0000313" key="1">
    <source>
        <dbReference type="EMBL" id="AXF56218.1"/>
    </source>
</evidence>
<protein>
    <recommendedName>
        <fullName evidence="3">Lipoprotein</fullName>
    </recommendedName>
</protein>
<dbReference type="KEGG" id="rue:DT065_09455"/>
<dbReference type="EMBL" id="CP031092">
    <property type="protein sequence ID" value="AXF56218.1"/>
    <property type="molecule type" value="Genomic_DNA"/>
</dbReference>
<proteinExistence type="predicted"/>